<sequence length="293" mass="30999">MNQDNKNLIIAIDGGGSTCRVNICQLDGIVLGAAVGGAANLTTDFTAAVATILATIGTAYKSANLSPDCKPNDYAYLGLAGAKLPGLTMQLEQALPFKNIIVTTDQHITIQGAMGDQDGAIASLGTGSFFVKRQHGKIRHVGGWGMQLGDECSGAYLGRGLLRRSLHAYDGLVEHSGLSQNIMQHFGGSPQKMIIFARTASPQDYASFAPQLIEAFEQGDTNAKEIVNVAVKTLDSTLDALDVKAAGVLYMLGGLGAFYQNLLHPDYQKICQPPKANAMAGAIMLAQQKWART</sequence>
<comment type="caution">
    <text evidence="2">The sequence shown here is derived from an EMBL/GenBank/DDBJ whole genome shotgun (WGS) entry which is preliminary data.</text>
</comment>
<evidence type="ECO:0000313" key="2">
    <source>
        <dbReference type="EMBL" id="PCJ03353.1"/>
    </source>
</evidence>
<keyword evidence="2" id="KW-0418">Kinase</keyword>
<keyword evidence="2" id="KW-0808">Transferase</keyword>
<dbReference type="InterPro" id="IPR002731">
    <property type="entry name" value="ATPase_BadF"/>
</dbReference>
<protein>
    <submittedName>
        <fullName evidence="2">N-acetylglucosamine kinase</fullName>
    </submittedName>
</protein>
<reference evidence="2" key="2">
    <citation type="journal article" date="2018" name="ISME J.">
        <title>A dynamic microbial community with high functional redundancy inhabits the cold, oxic subseafloor aquifer.</title>
        <authorList>
            <person name="Tully B.J."/>
            <person name="Wheat C.G."/>
            <person name="Glazer B.T."/>
            <person name="Huber J.A."/>
        </authorList>
    </citation>
    <scope>NUCLEOTIDE SEQUENCE</scope>
    <source>
        <strain evidence="2">NORP83</strain>
    </source>
</reference>
<gene>
    <name evidence="2" type="ORF">COB13_01635</name>
</gene>
<dbReference type="Pfam" id="PF01869">
    <property type="entry name" value="BcrAD_BadFG"/>
    <property type="match status" value="1"/>
</dbReference>
<dbReference type="PANTHER" id="PTHR43190:SF3">
    <property type="entry name" value="N-ACETYL-D-GLUCOSAMINE KINASE"/>
    <property type="match status" value="1"/>
</dbReference>
<proteinExistence type="predicted"/>
<dbReference type="InterPro" id="IPR052519">
    <property type="entry name" value="Euk-type_GlcNAc_Kinase"/>
</dbReference>
<dbReference type="GO" id="GO:0016301">
    <property type="term" value="F:kinase activity"/>
    <property type="evidence" value="ECO:0007669"/>
    <property type="project" value="UniProtKB-KW"/>
</dbReference>
<dbReference type="SUPFAM" id="SSF53067">
    <property type="entry name" value="Actin-like ATPase domain"/>
    <property type="match status" value="2"/>
</dbReference>
<name>A0A2A4Z8K0_9PROT</name>
<dbReference type="AlphaFoldDB" id="A0A2A4Z8K0"/>
<accession>A0A2A4Z8K0</accession>
<organism evidence="2">
    <name type="scientific">OCS116 cluster bacterium</name>
    <dbReference type="NCBI Taxonomy" id="2030921"/>
    <lineage>
        <taxon>Bacteria</taxon>
        <taxon>Pseudomonadati</taxon>
        <taxon>Pseudomonadota</taxon>
        <taxon>Alphaproteobacteria</taxon>
        <taxon>OCS116 cluster</taxon>
    </lineage>
</organism>
<evidence type="ECO:0000259" key="1">
    <source>
        <dbReference type="Pfam" id="PF01869"/>
    </source>
</evidence>
<dbReference type="CDD" id="cd24082">
    <property type="entry name" value="ASKHA_NBD_GspK-like"/>
    <property type="match status" value="1"/>
</dbReference>
<dbReference type="PANTHER" id="PTHR43190">
    <property type="entry name" value="N-ACETYL-D-GLUCOSAMINE KINASE"/>
    <property type="match status" value="1"/>
</dbReference>
<feature type="domain" description="ATPase BadF/BadG/BcrA/BcrD type" evidence="1">
    <location>
        <begin position="12"/>
        <end position="256"/>
    </location>
</feature>
<dbReference type="EMBL" id="NVUS01000002">
    <property type="protein sequence ID" value="PCJ03353.1"/>
    <property type="molecule type" value="Genomic_DNA"/>
</dbReference>
<dbReference type="Gene3D" id="3.30.420.40">
    <property type="match status" value="2"/>
</dbReference>
<dbReference type="InterPro" id="IPR043129">
    <property type="entry name" value="ATPase_NBD"/>
</dbReference>
<reference key="1">
    <citation type="submission" date="2017-08" db="EMBL/GenBank/DDBJ databases">
        <title>A dynamic microbial community with high functional redundancy inhabits the cold, oxic subseafloor aquifer.</title>
        <authorList>
            <person name="Tully B.J."/>
            <person name="Wheat C.G."/>
            <person name="Glazer B.T."/>
            <person name="Huber J.A."/>
        </authorList>
    </citation>
    <scope>NUCLEOTIDE SEQUENCE [LARGE SCALE GENOMIC DNA]</scope>
</reference>